<dbReference type="GeneID" id="100901899"/>
<proteinExistence type="predicted"/>
<name>A0AAJ7SHT4_9ACAR</name>
<protein>
    <submittedName>
        <fullName evidence="13">B-box type zinc finger protein ncl-1</fullName>
    </submittedName>
</protein>
<keyword evidence="2" id="KW-0479">Metal-binding</keyword>
<feature type="region of interest" description="Disordered" evidence="9">
    <location>
        <begin position="493"/>
        <end position="543"/>
    </location>
</feature>
<dbReference type="SMART" id="SM00502">
    <property type="entry name" value="BBC"/>
    <property type="match status" value="1"/>
</dbReference>
<dbReference type="SUPFAM" id="SSF101898">
    <property type="entry name" value="NHL repeat"/>
    <property type="match status" value="1"/>
</dbReference>
<dbReference type="PROSITE" id="PS51125">
    <property type="entry name" value="NHL"/>
    <property type="match status" value="5"/>
</dbReference>
<dbReference type="PROSITE" id="PS50119">
    <property type="entry name" value="ZF_BBOX"/>
    <property type="match status" value="2"/>
</dbReference>
<evidence type="ECO:0000259" key="10">
    <source>
        <dbReference type="PROSITE" id="PS50089"/>
    </source>
</evidence>
<dbReference type="Proteomes" id="UP000694867">
    <property type="component" value="Unplaced"/>
</dbReference>
<evidence type="ECO:0000313" key="12">
    <source>
        <dbReference type="Proteomes" id="UP000694867"/>
    </source>
</evidence>
<evidence type="ECO:0000256" key="1">
    <source>
        <dbReference type="ARBA" id="ARBA00022553"/>
    </source>
</evidence>
<evidence type="ECO:0000256" key="9">
    <source>
        <dbReference type="SAM" id="MobiDB-lite"/>
    </source>
</evidence>
<dbReference type="InterPro" id="IPR011042">
    <property type="entry name" value="6-blade_b-propeller_TolB-like"/>
</dbReference>
<evidence type="ECO:0000256" key="3">
    <source>
        <dbReference type="ARBA" id="ARBA00022737"/>
    </source>
</evidence>
<dbReference type="Pfam" id="PF13445">
    <property type="entry name" value="zf-RING_UBOX"/>
    <property type="match status" value="1"/>
</dbReference>
<dbReference type="InterPro" id="IPR003649">
    <property type="entry name" value="Bbox_C"/>
</dbReference>
<evidence type="ECO:0000256" key="7">
    <source>
        <dbReference type="PROSITE-ProRule" id="PRU00024"/>
    </source>
</evidence>
<feature type="domain" description="B box-type" evidence="11">
    <location>
        <begin position="234"/>
        <end position="277"/>
    </location>
</feature>
<dbReference type="InterPro" id="IPR047153">
    <property type="entry name" value="TRIM45/56/19-like"/>
</dbReference>
<evidence type="ECO:0000256" key="2">
    <source>
        <dbReference type="ARBA" id="ARBA00022723"/>
    </source>
</evidence>
<dbReference type="CDD" id="cd19798">
    <property type="entry name" value="Bbox2_BRAT-like"/>
    <property type="match status" value="1"/>
</dbReference>
<dbReference type="InterPro" id="IPR027370">
    <property type="entry name" value="Znf-RING_euk"/>
</dbReference>
<evidence type="ECO:0000256" key="4">
    <source>
        <dbReference type="ARBA" id="ARBA00022771"/>
    </source>
</evidence>
<feature type="repeat" description="NHL" evidence="8">
    <location>
        <begin position="850"/>
        <end position="892"/>
    </location>
</feature>
<accession>A0AAJ7SHT4</accession>
<evidence type="ECO:0000256" key="8">
    <source>
        <dbReference type="PROSITE-ProRule" id="PRU00504"/>
    </source>
</evidence>
<feature type="repeat" description="NHL" evidence="8">
    <location>
        <begin position="762"/>
        <end position="807"/>
    </location>
</feature>
<dbReference type="InterPro" id="IPR001258">
    <property type="entry name" value="NHL_repeat"/>
</dbReference>
<feature type="domain" description="B box-type" evidence="11">
    <location>
        <begin position="159"/>
        <end position="207"/>
    </location>
</feature>
<dbReference type="SMART" id="SM00336">
    <property type="entry name" value="BBOX"/>
    <property type="match status" value="2"/>
</dbReference>
<keyword evidence="12" id="KW-1185">Reference proteome</keyword>
<dbReference type="InterPro" id="IPR017907">
    <property type="entry name" value="Znf_RING_CS"/>
</dbReference>
<dbReference type="SUPFAM" id="SSF57850">
    <property type="entry name" value="RING/U-box"/>
    <property type="match status" value="1"/>
</dbReference>
<dbReference type="KEGG" id="goe:100901899"/>
<dbReference type="SUPFAM" id="SSF57845">
    <property type="entry name" value="B-box zinc-binding domain"/>
    <property type="match status" value="1"/>
</dbReference>
<sequence>MPEQEGIDVSFLEALNFNRSSPAEGKLSIDSPSVGSPNLNSPSSSLTGTPTFGTGESLNDGLTISSSREQLQAPRQTHCVENNPNLIKCGLCQDTFTIPKVLSCLHTFCQPCLEKVQESNEEIKCPQCGSETHLPPSGILGLLSDYAVSNMLENAALDSESHSCTSCRSRESAAVARCFDCANFLCPNCVMAHQFMHCFEGHRVSTLCELRNSKDASSAAGGGSSSDGGGGGGEKPVYCTRHKNEVLNLFCHTCNLPICGECTHLDHPKGLHDYDPLVDVAHKHVESLTNLVDKGRVRSRELQSSMKTIEQTQDKLQVAYHKAQDEVGATFQFYKSLLDERRAETLKDLESIYETNVMNVGALQKDVQNAIDKINRVSDFVERLTKFSSNTEIMLFKQLLDSKFQAILSYRPDVNSAENTDFEFVSNYQAIQAAVRVTFGYVKQHGDTASNQNGPKNANASENILAIDSSATTIPTSSSSSVLTSSPITTSSMTKTIAPIGRPTGGVIGAERLMNSNNNSSNNNSKNHHNNMNNSLNSNSLGLSSSTTMTAITNQQNHLASSDSMFNCSNSNNMNSLSSMCLTNTYSNTLSSTAMSGGNPTIFDSNTLTKRLSSASSLGPFSTSLDLNPYEKWSTGGCGDIFNTSLIASGGNTVSPVNDYPLTPDSVGMNSVVGSGVLTPSNSIGGNSVDLSSKFVQSPAYPLKSQLKRQKMIYHCKFGEFGVMEGQFTEPSGVAVNAQNDIIVADTNNHRIQIFNKEGHFKFQFGECGKRDGQLLYPNRVSVVKTSGDIIVTERSPTHQIQVYNQYGQFVRKFGANILQHPRGITVDNKGRIIVVECKVMRVLIFDQNGNVLTKFGCSKHLEFPNGVVVNDKQEIFISDNRAHCVKVFNYEGVFLRKIGGEGITNYPIGVCINQQGEILVADNHNNFNITIFTQDGQLVNALESKVKHAQCFDVALMNDGSVVLASKDYRLYIYRYLQVYLV</sequence>
<dbReference type="SMART" id="SM00184">
    <property type="entry name" value="RING"/>
    <property type="match status" value="1"/>
</dbReference>
<feature type="repeat" description="NHL" evidence="8">
    <location>
        <begin position="715"/>
        <end position="758"/>
    </location>
</feature>
<dbReference type="InterPro" id="IPR013083">
    <property type="entry name" value="Znf_RING/FYVE/PHD"/>
</dbReference>
<dbReference type="PROSITE" id="PS50089">
    <property type="entry name" value="ZF_RING_2"/>
    <property type="match status" value="1"/>
</dbReference>
<feature type="compositionally biased region" description="Low complexity" evidence="9">
    <location>
        <begin position="31"/>
        <end position="55"/>
    </location>
</feature>
<dbReference type="GO" id="GO:0061630">
    <property type="term" value="F:ubiquitin protein ligase activity"/>
    <property type="evidence" value="ECO:0007669"/>
    <property type="project" value="TreeGrafter"/>
</dbReference>
<dbReference type="PROSITE" id="PS00518">
    <property type="entry name" value="ZF_RING_1"/>
    <property type="match status" value="1"/>
</dbReference>
<feature type="repeat" description="NHL" evidence="8">
    <location>
        <begin position="895"/>
        <end position="936"/>
    </location>
</feature>
<dbReference type="PANTHER" id="PTHR25462">
    <property type="entry name" value="BONUS, ISOFORM C-RELATED"/>
    <property type="match status" value="1"/>
</dbReference>
<dbReference type="CDD" id="cd19813">
    <property type="entry name" value="Bbox1_BRAT-like"/>
    <property type="match status" value="1"/>
</dbReference>
<evidence type="ECO:0000256" key="5">
    <source>
        <dbReference type="ARBA" id="ARBA00022786"/>
    </source>
</evidence>
<feature type="repeat" description="NHL" evidence="8">
    <location>
        <begin position="808"/>
        <end position="849"/>
    </location>
</feature>
<dbReference type="Gene3D" id="2.120.10.30">
    <property type="entry name" value="TolB, C-terminal domain"/>
    <property type="match status" value="1"/>
</dbReference>
<feature type="compositionally biased region" description="Low complexity" evidence="9">
    <location>
        <begin position="513"/>
        <end position="543"/>
    </location>
</feature>
<feature type="region of interest" description="Disordered" evidence="9">
    <location>
        <begin position="22"/>
        <end position="56"/>
    </location>
</feature>
<gene>
    <name evidence="13" type="primary">LOC100901899</name>
</gene>
<dbReference type="PANTHER" id="PTHR25462:SF291">
    <property type="entry name" value="E3 UBIQUITIN-PROTEIN LIGASE TRIM45"/>
    <property type="match status" value="1"/>
</dbReference>
<keyword evidence="5" id="KW-0833">Ubl conjugation pathway</keyword>
<dbReference type="CDD" id="cd20482">
    <property type="entry name" value="CC_brat-like"/>
    <property type="match status" value="1"/>
</dbReference>
<dbReference type="CDD" id="cd14959">
    <property type="entry name" value="NHL_brat_like"/>
    <property type="match status" value="1"/>
</dbReference>
<dbReference type="FunFam" id="2.120.10.30:FF:000031">
    <property type="entry name" value="B-box type zinc finger protein ncl-1"/>
    <property type="match status" value="1"/>
</dbReference>
<dbReference type="InterPro" id="IPR001841">
    <property type="entry name" value="Znf_RING"/>
</dbReference>
<organism evidence="12 13">
    <name type="scientific">Galendromus occidentalis</name>
    <name type="common">western predatory mite</name>
    <dbReference type="NCBI Taxonomy" id="34638"/>
    <lineage>
        <taxon>Eukaryota</taxon>
        <taxon>Metazoa</taxon>
        <taxon>Ecdysozoa</taxon>
        <taxon>Arthropoda</taxon>
        <taxon>Chelicerata</taxon>
        <taxon>Arachnida</taxon>
        <taxon>Acari</taxon>
        <taxon>Parasitiformes</taxon>
        <taxon>Mesostigmata</taxon>
        <taxon>Gamasina</taxon>
        <taxon>Phytoseioidea</taxon>
        <taxon>Phytoseiidae</taxon>
        <taxon>Typhlodrominae</taxon>
        <taxon>Galendromus</taxon>
    </lineage>
</organism>
<keyword evidence="6" id="KW-0862">Zinc</keyword>
<keyword evidence="4 7" id="KW-0863">Zinc-finger</keyword>
<keyword evidence="3" id="KW-0677">Repeat</keyword>
<dbReference type="AlphaFoldDB" id="A0AAJ7SHT4"/>
<evidence type="ECO:0000259" key="11">
    <source>
        <dbReference type="PROSITE" id="PS50119"/>
    </source>
</evidence>
<evidence type="ECO:0000313" key="13">
    <source>
        <dbReference type="RefSeq" id="XP_028968956.1"/>
    </source>
</evidence>
<dbReference type="InterPro" id="IPR000315">
    <property type="entry name" value="Znf_B-box"/>
</dbReference>
<dbReference type="Gene3D" id="3.30.160.60">
    <property type="entry name" value="Classic Zinc Finger"/>
    <property type="match status" value="1"/>
</dbReference>
<keyword evidence="1" id="KW-0597">Phosphoprotein</keyword>
<feature type="domain" description="RING-type" evidence="10">
    <location>
        <begin position="89"/>
        <end position="128"/>
    </location>
</feature>
<reference evidence="13" key="1">
    <citation type="submission" date="2025-08" db="UniProtKB">
        <authorList>
            <consortium name="RefSeq"/>
        </authorList>
    </citation>
    <scope>IDENTIFICATION</scope>
</reference>
<dbReference type="Gene3D" id="3.30.40.10">
    <property type="entry name" value="Zinc/RING finger domain, C3HC4 (zinc finger)"/>
    <property type="match status" value="1"/>
</dbReference>
<dbReference type="GO" id="GO:0008270">
    <property type="term" value="F:zinc ion binding"/>
    <property type="evidence" value="ECO:0007669"/>
    <property type="project" value="UniProtKB-KW"/>
</dbReference>
<dbReference type="RefSeq" id="XP_028968956.1">
    <property type="nucleotide sequence ID" value="XM_029113123.1"/>
</dbReference>
<evidence type="ECO:0000256" key="6">
    <source>
        <dbReference type="ARBA" id="ARBA00022833"/>
    </source>
</evidence>
<dbReference type="Pfam" id="PF00643">
    <property type="entry name" value="zf-B_box"/>
    <property type="match status" value="1"/>
</dbReference>
<dbReference type="Pfam" id="PF01436">
    <property type="entry name" value="NHL"/>
    <property type="match status" value="4"/>
</dbReference>